<reference evidence="1" key="1">
    <citation type="journal article" date="2020" name="Fungal Divers.">
        <title>Resolving the Mortierellaceae phylogeny through synthesis of multi-gene phylogenetics and phylogenomics.</title>
        <authorList>
            <person name="Vandepol N."/>
            <person name="Liber J."/>
            <person name="Desiro A."/>
            <person name="Na H."/>
            <person name="Kennedy M."/>
            <person name="Barry K."/>
            <person name="Grigoriev I.V."/>
            <person name="Miller A.N."/>
            <person name="O'Donnell K."/>
            <person name="Stajich J.E."/>
            <person name="Bonito G."/>
        </authorList>
    </citation>
    <scope>NUCLEOTIDE SEQUENCE</scope>
    <source>
        <strain evidence="1">CK1249</strain>
    </source>
</reference>
<dbReference type="Proteomes" id="UP000738359">
    <property type="component" value="Unassembled WGS sequence"/>
</dbReference>
<dbReference type="PANTHER" id="PTHR47679:SF2">
    <property type="entry name" value="C-TERMINAL OF ROC (COR) DOMAIN-CONTAINING PROTEIN"/>
    <property type="match status" value="1"/>
</dbReference>
<dbReference type="EMBL" id="JAAAHY010001319">
    <property type="protein sequence ID" value="KAF9950301.1"/>
    <property type="molecule type" value="Genomic_DNA"/>
</dbReference>
<proteinExistence type="predicted"/>
<dbReference type="AlphaFoldDB" id="A0A9P6LY42"/>
<keyword evidence="2" id="KW-1185">Reference proteome</keyword>
<organism evidence="1 2">
    <name type="scientific">Mortierella alpina</name>
    <name type="common">Oleaginous fungus</name>
    <name type="synonym">Mortierella renispora</name>
    <dbReference type="NCBI Taxonomy" id="64518"/>
    <lineage>
        <taxon>Eukaryota</taxon>
        <taxon>Fungi</taxon>
        <taxon>Fungi incertae sedis</taxon>
        <taxon>Mucoromycota</taxon>
        <taxon>Mortierellomycotina</taxon>
        <taxon>Mortierellomycetes</taxon>
        <taxon>Mortierellales</taxon>
        <taxon>Mortierellaceae</taxon>
        <taxon>Mortierella</taxon>
    </lineage>
</organism>
<name>A0A9P6LY42_MORAP</name>
<gene>
    <name evidence="1" type="ORF">BGZ70_001432</name>
</gene>
<sequence>MPAPACNSPTDNALQRFRLGTIVLDFEILTSDVSGEKGFIFLEDVQYAFDTKAARFETGTMAIPFMRGPDHRKYIPERIPCRPGVVVDIIEDPSTAPVIHQQPASPSSVGAAEVDLVPALDVMSQTLSIQEALPEPAVVDATPLPKEVAVVKQRPPETIQQSAHASASLAIPTRTSMAVAASTSDLIRLESLMSAANPEFKQFVHGHLEELVDKSEQVIRMQQEALDRLALVQTKAEAILIQNFELLEYTIPRLFIVLPETPGSKWNPANMLGTKFRLHFICECGEHTKRAGSKLPHHLHLAKHDGYAITQPSKFFVDYGPYLLVMLTLLKHGISIAGIVVPALATLKVVDVVDSVNEACATVTRQVIDGVDHSISFLEDFRAKELQKNEGSIDPKKSSQAEIAAYLMDVKGLEGADLRQLASYLSLGDSDNLLGNLYRITTKHGHVKWVCKDHYSEGYQAANNMRLCETVKAARGVIDEQVGKVVVSISSAVAAAQFYDALLKSQGIYELDLTLAWNQENADLTRLKETIKKSTITTLTLNLHLKSGPTFGINLTGKRRYDPILSMLKSPTLKSVHLRGVPADFFRRSGISPKDDYSNLKTFQMGEWASLERDSGKVYMLAARSPNLERMQLSVYSNEALVMIHAILLSRNEDAVPLKLQLGISDKEIWFEMIIPEGDQVGIEGIAFPEFLKEWGHRITILILSDDMTEENAVILAQVTTKTATKQSSLEVLDVERSGTVEPEQMTVGRAEALRKLVAQSPLKSLTVDMACAADVQVVSQIQWQHLRQLRVSNLLEAKKLPLSTLLRSMKAAGKDSILVEDFTLVGRGFDEEYFAQVHGVISLLSKLKRLVIANAMFVEQWLKLADVMNFDCLEYLDIYTPKFTMKHAEQFMAAIPLWTSLKTLVFEEANFGDELSLRVPVQVSVMKARGIRVVNKREKLD</sequence>
<protein>
    <submittedName>
        <fullName evidence="1">Uncharacterized protein</fullName>
    </submittedName>
</protein>
<dbReference type="PANTHER" id="PTHR47679">
    <property type="entry name" value="PROTEIN TORNADO 1"/>
    <property type="match status" value="1"/>
</dbReference>
<dbReference type="OrthoDB" id="333024at2759"/>
<accession>A0A9P6LY42</accession>
<comment type="caution">
    <text evidence="1">The sequence shown here is derived from an EMBL/GenBank/DDBJ whole genome shotgun (WGS) entry which is preliminary data.</text>
</comment>
<evidence type="ECO:0000313" key="2">
    <source>
        <dbReference type="Proteomes" id="UP000738359"/>
    </source>
</evidence>
<evidence type="ECO:0000313" key="1">
    <source>
        <dbReference type="EMBL" id="KAF9950301.1"/>
    </source>
</evidence>